<dbReference type="AlphaFoldDB" id="A0A1I5CVX9"/>
<proteinExistence type="predicted"/>
<gene>
    <name evidence="1" type="ORF">SAMN04488519_102413</name>
</gene>
<dbReference type="EMBL" id="FOVW01000002">
    <property type="protein sequence ID" value="SFN91026.1"/>
    <property type="molecule type" value="Genomic_DNA"/>
</dbReference>
<organism evidence="1 2">
    <name type="scientific">Algoriphagus ornithinivorans</name>
    <dbReference type="NCBI Taxonomy" id="226506"/>
    <lineage>
        <taxon>Bacteria</taxon>
        <taxon>Pseudomonadati</taxon>
        <taxon>Bacteroidota</taxon>
        <taxon>Cytophagia</taxon>
        <taxon>Cytophagales</taxon>
        <taxon>Cyclobacteriaceae</taxon>
        <taxon>Algoriphagus</taxon>
    </lineage>
</organism>
<dbReference type="RefSeq" id="WP_091650791.1">
    <property type="nucleotide sequence ID" value="NZ_FOVW01000002.1"/>
</dbReference>
<protein>
    <submittedName>
        <fullName evidence="1">Uncharacterized protein</fullName>
    </submittedName>
</protein>
<dbReference type="STRING" id="226506.SAMN04488519_102413"/>
<evidence type="ECO:0000313" key="1">
    <source>
        <dbReference type="EMBL" id="SFN91026.1"/>
    </source>
</evidence>
<reference evidence="2" key="1">
    <citation type="submission" date="2016-10" db="EMBL/GenBank/DDBJ databases">
        <authorList>
            <person name="Varghese N."/>
            <person name="Submissions S."/>
        </authorList>
    </citation>
    <scope>NUCLEOTIDE SEQUENCE [LARGE SCALE GENOMIC DNA]</scope>
    <source>
        <strain evidence="2">DSM 15282</strain>
    </source>
</reference>
<evidence type="ECO:0000313" key="2">
    <source>
        <dbReference type="Proteomes" id="UP000199564"/>
    </source>
</evidence>
<sequence length="206" mass="24322">MLNIDIKERHQEFFLDFGFEFNPNYSTYEKSFPLGKQAIFVHFTEYPDTNYLEYNLGVRIDAVEELIHRFLPSLSDYSSRSLTLIQTPNKIDPNIPNRFAITSDFEMEEALIKAEKFFIKNGFKWLDKMSDPLTLENAFVAKENYTFKSQNFIYNAFRATALAKLYKPEDYLIVRENFLNLVEKQQVTPFTIASYLQFLSHLDQQV</sequence>
<dbReference type="Proteomes" id="UP000199564">
    <property type="component" value="Unassembled WGS sequence"/>
</dbReference>
<accession>A0A1I5CVX9</accession>
<keyword evidence="2" id="KW-1185">Reference proteome</keyword>
<name>A0A1I5CVX9_9BACT</name>